<dbReference type="Pfam" id="PF13840">
    <property type="entry name" value="ACT_7"/>
    <property type="match status" value="1"/>
</dbReference>
<dbReference type="InterPro" id="IPR045865">
    <property type="entry name" value="ACT-like_dom_sf"/>
</dbReference>
<dbReference type="GO" id="GO:0046394">
    <property type="term" value="P:carboxylic acid biosynthetic process"/>
    <property type="evidence" value="ECO:0007669"/>
    <property type="project" value="UniProtKB-ARBA"/>
</dbReference>
<reference evidence="3" key="2">
    <citation type="submission" date="2009-11" db="EMBL/GenBank/DDBJ databases">
        <title>The Genome Sequence of Allomyces macrogynus strain ATCC 38327.</title>
        <authorList>
            <consortium name="The Broad Institute Genome Sequencing Platform"/>
            <person name="Russ C."/>
            <person name="Cuomo C."/>
            <person name="Shea T."/>
            <person name="Young S.K."/>
            <person name="Zeng Q."/>
            <person name="Koehrsen M."/>
            <person name="Haas B."/>
            <person name="Borodovsky M."/>
            <person name="Guigo R."/>
            <person name="Alvarado L."/>
            <person name="Berlin A."/>
            <person name="Borenstein D."/>
            <person name="Chen Z."/>
            <person name="Engels R."/>
            <person name="Freedman E."/>
            <person name="Gellesch M."/>
            <person name="Goldberg J."/>
            <person name="Griggs A."/>
            <person name="Gujja S."/>
            <person name="Heiman D."/>
            <person name="Hepburn T."/>
            <person name="Howarth C."/>
            <person name="Jen D."/>
            <person name="Larson L."/>
            <person name="Lewis B."/>
            <person name="Mehta T."/>
            <person name="Park D."/>
            <person name="Pearson M."/>
            <person name="Roberts A."/>
            <person name="Saif S."/>
            <person name="Shenoy N."/>
            <person name="Sisk P."/>
            <person name="Stolte C."/>
            <person name="Sykes S."/>
            <person name="Walk T."/>
            <person name="White J."/>
            <person name="Yandava C."/>
            <person name="Burger G."/>
            <person name="Gray M.W."/>
            <person name="Holland P.W.H."/>
            <person name="King N."/>
            <person name="Lang F.B.F."/>
            <person name="Roger A.J."/>
            <person name="Ruiz-Trillo I."/>
            <person name="Lander E."/>
            <person name="Nusbaum C."/>
        </authorList>
    </citation>
    <scope>NUCLEOTIDE SEQUENCE [LARGE SCALE GENOMIC DNA]</scope>
    <source>
        <strain evidence="3">ATCC 38327</strain>
    </source>
</reference>
<reference evidence="2 3" key="1">
    <citation type="submission" date="2009-11" db="EMBL/GenBank/DDBJ databases">
        <title>Annotation of Allomyces macrogynus ATCC 38327.</title>
        <authorList>
            <consortium name="The Broad Institute Genome Sequencing Platform"/>
            <person name="Russ C."/>
            <person name="Cuomo C."/>
            <person name="Burger G."/>
            <person name="Gray M.W."/>
            <person name="Holland P.W.H."/>
            <person name="King N."/>
            <person name="Lang F.B.F."/>
            <person name="Roger A.J."/>
            <person name="Ruiz-Trillo I."/>
            <person name="Young S.K."/>
            <person name="Zeng Q."/>
            <person name="Gargeya S."/>
            <person name="Fitzgerald M."/>
            <person name="Haas B."/>
            <person name="Abouelleil A."/>
            <person name="Alvarado L."/>
            <person name="Arachchi H.M."/>
            <person name="Berlin A."/>
            <person name="Chapman S.B."/>
            <person name="Gearin G."/>
            <person name="Goldberg J."/>
            <person name="Griggs A."/>
            <person name="Gujja S."/>
            <person name="Hansen M."/>
            <person name="Heiman D."/>
            <person name="Howarth C."/>
            <person name="Larimer J."/>
            <person name="Lui A."/>
            <person name="MacDonald P.J.P."/>
            <person name="McCowen C."/>
            <person name="Montmayeur A."/>
            <person name="Murphy C."/>
            <person name="Neiman D."/>
            <person name="Pearson M."/>
            <person name="Priest M."/>
            <person name="Roberts A."/>
            <person name="Saif S."/>
            <person name="Shea T."/>
            <person name="Sisk P."/>
            <person name="Stolte C."/>
            <person name="Sykes S."/>
            <person name="Wortman J."/>
            <person name="Nusbaum C."/>
            <person name="Birren B."/>
        </authorList>
    </citation>
    <scope>NUCLEOTIDE SEQUENCE [LARGE SCALE GENOMIC DNA]</scope>
    <source>
        <strain evidence="2 3">ATCC 38327</strain>
    </source>
</reference>
<dbReference type="PANTHER" id="PTHR31131:SF6">
    <property type="entry name" value="CASTOR ACT DOMAIN-CONTAINING PROTEIN"/>
    <property type="match status" value="1"/>
</dbReference>
<dbReference type="InterPro" id="IPR051719">
    <property type="entry name" value="CASTOR_mTORC1"/>
</dbReference>
<proteinExistence type="predicted"/>
<protein>
    <submittedName>
        <fullName evidence="2">Amino acid-binding ACT domain-containing protein</fullName>
    </submittedName>
</protein>
<dbReference type="InterPro" id="IPR027795">
    <property type="entry name" value="CASTOR_ACT_dom"/>
</dbReference>
<evidence type="ECO:0000313" key="3">
    <source>
        <dbReference type="Proteomes" id="UP000054350"/>
    </source>
</evidence>
<dbReference type="Proteomes" id="UP000054350">
    <property type="component" value="Unassembled WGS sequence"/>
</dbReference>
<dbReference type="EMBL" id="GG745345">
    <property type="protein sequence ID" value="KNE64601.1"/>
    <property type="molecule type" value="Genomic_DNA"/>
</dbReference>
<dbReference type="eggNOG" id="ENOG502S7H6">
    <property type="taxonomic scope" value="Eukaryota"/>
</dbReference>
<dbReference type="VEuPathDB" id="FungiDB:AMAG_09957"/>
<dbReference type="PIRSF" id="PIRSF008459">
    <property type="entry name" value="UCP008459"/>
    <property type="match status" value="1"/>
</dbReference>
<name>A0A0L0SQ11_ALLM3</name>
<dbReference type="InterPro" id="IPR016540">
    <property type="entry name" value="UCP008459"/>
</dbReference>
<dbReference type="OrthoDB" id="58529at2759"/>
<gene>
    <name evidence="2" type="ORF">AMAG_09957</name>
</gene>
<organism evidence="2 3">
    <name type="scientific">Allomyces macrogynus (strain ATCC 38327)</name>
    <name type="common">Allomyces javanicus var. macrogynus</name>
    <dbReference type="NCBI Taxonomy" id="578462"/>
    <lineage>
        <taxon>Eukaryota</taxon>
        <taxon>Fungi</taxon>
        <taxon>Fungi incertae sedis</taxon>
        <taxon>Blastocladiomycota</taxon>
        <taxon>Blastocladiomycetes</taxon>
        <taxon>Blastocladiales</taxon>
        <taxon>Blastocladiaceae</taxon>
        <taxon>Allomyces</taxon>
    </lineage>
</organism>
<evidence type="ECO:0000259" key="1">
    <source>
        <dbReference type="Pfam" id="PF13840"/>
    </source>
</evidence>
<evidence type="ECO:0000313" key="2">
    <source>
        <dbReference type="EMBL" id="KNE64601.1"/>
    </source>
</evidence>
<feature type="domain" description="CASTOR ACT" evidence="1">
    <location>
        <begin position="71"/>
        <end position="127"/>
    </location>
</feature>
<dbReference type="PANTHER" id="PTHR31131">
    <property type="entry name" value="CHROMOSOME 1, WHOLE GENOME SHOTGUN SEQUENCE"/>
    <property type="match status" value="1"/>
</dbReference>
<dbReference type="AlphaFoldDB" id="A0A0L0SQ11"/>
<sequence>MAAPQATTTLHLTFRALSETFAIHRLPPTTPVPRAVVDLPWFTVSRTHEELSLLVPMSYQLQVDAGIDHRIETPYRAFQIVEKLDFSLVGILADVATILKAAGIPIFVISTFDTDYVLVRADRADAARTHLAAAGNIVVDEQVGAKE</sequence>
<accession>A0A0L0SQ11</accession>
<dbReference type="GO" id="GO:0006520">
    <property type="term" value="P:amino acid metabolic process"/>
    <property type="evidence" value="ECO:0007669"/>
    <property type="project" value="UniProtKB-ARBA"/>
</dbReference>
<dbReference type="Gene3D" id="3.30.2130.10">
    <property type="entry name" value="VC0802-like"/>
    <property type="match status" value="1"/>
</dbReference>
<dbReference type="SUPFAM" id="SSF55021">
    <property type="entry name" value="ACT-like"/>
    <property type="match status" value="2"/>
</dbReference>
<keyword evidence="3" id="KW-1185">Reference proteome</keyword>